<dbReference type="GO" id="GO:0043171">
    <property type="term" value="P:peptide catabolic process"/>
    <property type="evidence" value="ECO:0007669"/>
    <property type="project" value="UniProtKB-UniRule"/>
</dbReference>
<feature type="binding site" evidence="7 9">
    <location>
        <position position="139"/>
    </location>
    <ligand>
        <name>Zn(2+)</name>
        <dbReference type="ChEBI" id="CHEBI:29105"/>
        <label>1</label>
    </ligand>
</feature>
<dbReference type="SUPFAM" id="SSF53187">
    <property type="entry name" value="Zn-dependent exopeptidases"/>
    <property type="match status" value="1"/>
</dbReference>
<dbReference type="EC" id="3.4.11.4" evidence="7"/>
<evidence type="ECO:0000256" key="5">
    <source>
        <dbReference type="ARBA" id="ARBA00022833"/>
    </source>
</evidence>
<dbReference type="PROSITE" id="PS00758">
    <property type="entry name" value="ARGE_DAPE_CPG2_1"/>
    <property type="match status" value="1"/>
</dbReference>
<comment type="caution">
    <text evidence="11">The sequence shown here is derived from an EMBL/GenBank/DDBJ whole genome shotgun (WGS) entry which is preliminary data.</text>
</comment>
<dbReference type="RefSeq" id="WP_281834409.1">
    <property type="nucleotide sequence ID" value="NZ_BSDY01000005.1"/>
</dbReference>
<dbReference type="InterPro" id="IPR001261">
    <property type="entry name" value="ArgE/DapE_CS"/>
</dbReference>
<dbReference type="GO" id="GO:0005829">
    <property type="term" value="C:cytosol"/>
    <property type="evidence" value="ECO:0007669"/>
    <property type="project" value="TreeGrafter"/>
</dbReference>
<keyword evidence="6 7" id="KW-0482">Metalloprotease</keyword>
<protein>
    <recommendedName>
        <fullName evidence="7">Peptidase T</fullName>
        <ecNumber evidence="7">3.4.11.4</ecNumber>
    </recommendedName>
    <alternativeName>
        <fullName evidence="7">Aminotripeptidase</fullName>
        <shortName evidence="7">Tripeptidase</shortName>
    </alternativeName>
    <alternativeName>
        <fullName evidence="7">Tripeptide aminopeptidase</fullName>
    </alternativeName>
</protein>
<dbReference type="AlphaFoldDB" id="A0A9W6GKW7"/>
<comment type="catalytic activity">
    <reaction evidence="7">
        <text>Release of the N-terminal residue from a tripeptide.</text>
        <dbReference type="EC" id="3.4.11.4"/>
    </reaction>
</comment>
<dbReference type="InterPro" id="IPR010161">
    <property type="entry name" value="Peptidase_M20B"/>
</dbReference>
<feature type="binding site" evidence="7 9">
    <location>
        <position position="76"/>
    </location>
    <ligand>
        <name>Zn(2+)</name>
        <dbReference type="ChEBI" id="CHEBI:29105"/>
        <label>1</label>
    </ligand>
</feature>
<dbReference type="PROSITE" id="PS00759">
    <property type="entry name" value="ARGE_DAPE_CPG2_2"/>
    <property type="match status" value="1"/>
</dbReference>
<accession>A0A9W6GKW7</accession>
<feature type="binding site" evidence="7 9">
    <location>
        <position position="139"/>
    </location>
    <ligand>
        <name>Zn(2+)</name>
        <dbReference type="ChEBI" id="CHEBI:29105"/>
        <label>2</label>
    </ligand>
</feature>
<evidence type="ECO:0000259" key="10">
    <source>
        <dbReference type="Pfam" id="PF07687"/>
    </source>
</evidence>
<name>A0A9W6GKW7_9FUSO</name>
<feature type="active site" evidence="7 8">
    <location>
        <position position="78"/>
    </location>
</feature>
<keyword evidence="2 7" id="KW-0645">Protease</keyword>
<proteinExistence type="inferred from homology"/>
<comment type="function">
    <text evidence="7">Cleaves the N-terminal amino acid of tripeptides.</text>
</comment>
<dbReference type="GO" id="GO:0008270">
    <property type="term" value="F:zinc ion binding"/>
    <property type="evidence" value="ECO:0007669"/>
    <property type="project" value="UniProtKB-UniRule"/>
</dbReference>
<dbReference type="GO" id="GO:0006508">
    <property type="term" value="P:proteolysis"/>
    <property type="evidence" value="ECO:0007669"/>
    <property type="project" value="UniProtKB-UniRule"/>
</dbReference>
<evidence type="ECO:0000256" key="9">
    <source>
        <dbReference type="PIRSR" id="PIRSR037215-2"/>
    </source>
</evidence>
<keyword evidence="5 7" id="KW-0862">Zinc</keyword>
<dbReference type="GO" id="GO:0045148">
    <property type="term" value="F:tripeptide aminopeptidase activity"/>
    <property type="evidence" value="ECO:0007669"/>
    <property type="project" value="UniProtKB-UniRule"/>
</dbReference>
<evidence type="ECO:0000256" key="4">
    <source>
        <dbReference type="ARBA" id="ARBA00022801"/>
    </source>
</evidence>
<feature type="binding site" evidence="7 9">
    <location>
        <position position="378"/>
    </location>
    <ligand>
        <name>Zn(2+)</name>
        <dbReference type="ChEBI" id="CHEBI:29105"/>
        <label>2</label>
    </ligand>
</feature>
<keyword evidence="7" id="KW-0031">Aminopeptidase</keyword>
<dbReference type="PANTHER" id="PTHR42994">
    <property type="entry name" value="PEPTIDASE T"/>
    <property type="match status" value="1"/>
</dbReference>
<dbReference type="InterPro" id="IPR011650">
    <property type="entry name" value="Peptidase_M20_dimer"/>
</dbReference>
<organism evidence="11 12">
    <name type="scientific">Propionigenium maris DSM 9537</name>
    <dbReference type="NCBI Taxonomy" id="1123000"/>
    <lineage>
        <taxon>Bacteria</taxon>
        <taxon>Fusobacteriati</taxon>
        <taxon>Fusobacteriota</taxon>
        <taxon>Fusobacteriia</taxon>
        <taxon>Fusobacteriales</taxon>
        <taxon>Fusobacteriaceae</taxon>
        <taxon>Propionigenium</taxon>
    </lineage>
</organism>
<gene>
    <name evidence="7 11" type="primary">pepT</name>
    <name evidence="11" type="ORF">PM10SUCC1_12530</name>
</gene>
<dbReference type="GO" id="GO:0008237">
    <property type="term" value="F:metallopeptidase activity"/>
    <property type="evidence" value="ECO:0007669"/>
    <property type="project" value="UniProtKB-KW"/>
</dbReference>
<evidence type="ECO:0000256" key="3">
    <source>
        <dbReference type="ARBA" id="ARBA00022723"/>
    </source>
</evidence>
<dbReference type="Gene3D" id="3.30.70.360">
    <property type="match status" value="1"/>
</dbReference>
<evidence type="ECO:0000313" key="12">
    <source>
        <dbReference type="Proteomes" id="UP001144471"/>
    </source>
</evidence>
<dbReference type="NCBIfam" id="TIGR01882">
    <property type="entry name" value="peptidase-T"/>
    <property type="match status" value="1"/>
</dbReference>
<comment type="cofactor">
    <cofactor evidence="7 9">
        <name>Zn(2+)</name>
        <dbReference type="ChEBI" id="CHEBI:29105"/>
    </cofactor>
    <text evidence="7 9">Binds 2 Zn(2+) ions per subunit.</text>
</comment>
<keyword evidence="12" id="KW-1185">Reference proteome</keyword>
<reference evidence="11" key="1">
    <citation type="submission" date="2022-12" db="EMBL/GenBank/DDBJ databases">
        <title>Reference genome sequencing for broad-spectrum identification of bacterial and archaeal isolates by mass spectrometry.</title>
        <authorList>
            <person name="Sekiguchi Y."/>
            <person name="Tourlousse D.M."/>
        </authorList>
    </citation>
    <scope>NUCLEOTIDE SEQUENCE</scope>
    <source>
        <strain evidence="11">10succ1</strain>
    </source>
</reference>
<dbReference type="PIRSF" id="PIRSF037215">
    <property type="entry name" value="Peptidase_M20B"/>
    <property type="match status" value="1"/>
</dbReference>
<dbReference type="CDD" id="cd03892">
    <property type="entry name" value="M20_peptT"/>
    <property type="match status" value="1"/>
</dbReference>
<feature type="binding site" evidence="7 9">
    <location>
        <position position="174"/>
    </location>
    <ligand>
        <name>Zn(2+)</name>
        <dbReference type="ChEBI" id="CHEBI:29105"/>
        <label>2</label>
    </ligand>
</feature>
<dbReference type="NCBIfam" id="NF003976">
    <property type="entry name" value="PRK05469.1"/>
    <property type="match status" value="1"/>
</dbReference>
<comment type="similarity">
    <text evidence="1 7">Belongs to the peptidase M20B family.</text>
</comment>
<dbReference type="EMBL" id="BSDY01000005">
    <property type="protein sequence ID" value="GLI55739.1"/>
    <property type="molecule type" value="Genomic_DNA"/>
</dbReference>
<evidence type="ECO:0000313" key="11">
    <source>
        <dbReference type="EMBL" id="GLI55739.1"/>
    </source>
</evidence>
<dbReference type="InterPro" id="IPR002933">
    <property type="entry name" value="Peptidase_M20"/>
</dbReference>
<dbReference type="Proteomes" id="UP001144471">
    <property type="component" value="Unassembled WGS sequence"/>
</dbReference>
<keyword evidence="4 7" id="KW-0378">Hydrolase</keyword>
<feature type="binding site" evidence="7 9">
    <location>
        <position position="196"/>
    </location>
    <ligand>
        <name>Zn(2+)</name>
        <dbReference type="ChEBI" id="CHEBI:29105"/>
        <label>1</label>
    </ligand>
</feature>
<comment type="subcellular location">
    <subcellularLocation>
        <location evidence="7">Cytoplasm</location>
    </subcellularLocation>
</comment>
<dbReference type="PANTHER" id="PTHR42994:SF1">
    <property type="entry name" value="PEPTIDASE T"/>
    <property type="match status" value="1"/>
</dbReference>
<evidence type="ECO:0000256" key="8">
    <source>
        <dbReference type="PIRSR" id="PIRSR037215-1"/>
    </source>
</evidence>
<dbReference type="InterPro" id="IPR036264">
    <property type="entry name" value="Bact_exopeptidase_dim_dom"/>
</dbReference>
<feature type="active site" description="Proton acceptor" evidence="7 8">
    <location>
        <position position="173"/>
    </location>
</feature>
<dbReference type="SUPFAM" id="SSF55031">
    <property type="entry name" value="Bacterial exopeptidase dimerisation domain"/>
    <property type="match status" value="1"/>
</dbReference>
<dbReference type="Gene3D" id="3.40.630.10">
    <property type="entry name" value="Zn peptidases"/>
    <property type="match status" value="1"/>
</dbReference>
<sequence length="406" mass="45144">MLVERFLKYVKIDTQSNEESTTCPSTEKQFDLAKVIIEDLKEIGMSDVSMDENGYIMATLPSNVDKEVPTVGFIAHMDTAPDYSGKDVKPRIVENYDGGEIVLNEADNTVMSPVDFPELPNYKGQDLIVTDGTTLLGADNKAGIAEILEAMDYLVKHPEIKHGEIKVGFTPDEEIGRGANLFNVEKFGAKYAYTIDGGEIGELEYENFNAATATIKINGRNIHPGTAKNKMVNSALIGMELNAMLPSDQRPEHTEKYEGFFLLINMSGTVENTSMTYIIRDHDKEKFAVKKELMGDVAEYLNKKYGAGCVELEIKDSYFNMREKIEPVMEVVEIAKKSMEEAGVTPIIKPIRGGTDGARLSYMGLPCPNIFTGGHNFHGKFEYIPVQSMKKSVEVIVKVVENYTKI</sequence>
<evidence type="ECO:0000256" key="6">
    <source>
        <dbReference type="ARBA" id="ARBA00023049"/>
    </source>
</evidence>
<dbReference type="NCBIfam" id="NF009920">
    <property type="entry name" value="PRK13381.1"/>
    <property type="match status" value="1"/>
</dbReference>
<dbReference type="Pfam" id="PF01546">
    <property type="entry name" value="Peptidase_M20"/>
    <property type="match status" value="1"/>
</dbReference>
<evidence type="ECO:0000256" key="2">
    <source>
        <dbReference type="ARBA" id="ARBA00022670"/>
    </source>
</evidence>
<feature type="domain" description="Peptidase M20 dimerisation" evidence="10">
    <location>
        <begin position="205"/>
        <end position="307"/>
    </location>
</feature>
<dbReference type="Pfam" id="PF07687">
    <property type="entry name" value="M20_dimer"/>
    <property type="match status" value="1"/>
</dbReference>
<evidence type="ECO:0000256" key="7">
    <source>
        <dbReference type="HAMAP-Rule" id="MF_00550"/>
    </source>
</evidence>
<keyword evidence="7" id="KW-0963">Cytoplasm</keyword>
<evidence type="ECO:0000256" key="1">
    <source>
        <dbReference type="ARBA" id="ARBA00009692"/>
    </source>
</evidence>
<dbReference type="HAMAP" id="MF_00550">
    <property type="entry name" value="Aminopeptidase_M20"/>
    <property type="match status" value="1"/>
</dbReference>
<keyword evidence="3 7" id="KW-0479">Metal-binding</keyword>